<evidence type="ECO:0000313" key="2">
    <source>
        <dbReference type="Proteomes" id="UP001596011"/>
    </source>
</evidence>
<dbReference type="Proteomes" id="UP001596011">
    <property type="component" value="Unassembled WGS sequence"/>
</dbReference>
<keyword evidence="2" id="KW-1185">Reference proteome</keyword>
<comment type="caution">
    <text evidence="1">The sequence shown here is derived from an EMBL/GenBank/DDBJ whole genome shotgun (WGS) entry which is preliminary data.</text>
</comment>
<protein>
    <submittedName>
        <fullName evidence="1">Bacteriocin fulvocin C-related protein</fullName>
    </submittedName>
</protein>
<dbReference type="NCBIfam" id="NF033852">
    <property type="entry name" value="fulvocin_rel"/>
    <property type="match status" value="1"/>
</dbReference>
<proteinExistence type="predicted"/>
<dbReference type="RefSeq" id="WP_377131391.1">
    <property type="nucleotide sequence ID" value="NZ_JBHSFI010000001.1"/>
</dbReference>
<dbReference type="EMBL" id="JBHSFI010000001">
    <property type="protein sequence ID" value="MFC4626870.1"/>
    <property type="molecule type" value="Genomic_DNA"/>
</dbReference>
<evidence type="ECO:0000313" key="1">
    <source>
        <dbReference type="EMBL" id="MFC4626870.1"/>
    </source>
</evidence>
<name>A0ABV9HDK6_9MICO</name>
<accession>A0ABV9HDK6</accession>
<reference evidence="2" key="1">
    <citation type="journal article" date="2019" name="Int. J. Syst. Evol. Microbiol.">
        <title>The Global Catalogue of Microorganisms (GCM) 10K type strain sequencing project: providing services to taxonomists for standard genome sequencing and annotation.</title>
        <authorList>
            <consortium name="The Broad Institute Genomics Platform"/>
            <consortium name="The Broad Institute Genome Sequencing Center for Infectious Disease"/>
            <person name="Wu L."/>
            <person name="Ma J."/>
        </authorList>
    </citation>
    <scope>NUCLEOTIDE SEQUENCE [LARGE SCALE GENOMIC DNA]</scope>
    <source>
        <strain evidence="2">CCUG 42722</strain>
    </source>
</reference>
<sequence>MDSTTSTDPTTWILAFDASCCQCRQVAEQVERAGDGRLDVRPLERPDVRAWREQVFGDQPPHAPTLIKVGRDGTVRAWTGVAMTVRVAARLGPRLSLRLLGALGALRKGSTIPEGGGGLGRAQFLRLALVGAGVFALAGAQPAAAAPSAAERWVAANKNDLPRDYAAFSAHDPAYRKAIYAESSAATRSRLWTEQLQRYRSAHPDLPVDRRAVLDRALRIAKDETVFVRRVQPKTALADELETLTEDTIAAFGLDEGRALLATLGPEPQAVQQGRTQQAQAVDCGCNILYGVWCSNYCYGCTQCPCPECVCSSSGCGTFWVHECNGVCR</sequence>
<gene>
    <name evidence="1" type="ORF">ACFO6V_01410</name>
</gene>
<organism evidence="1 2">
    <name type="scientific">Promicromonospora alba</name>
    <dbReference type="NCBI Taxonomy" id="1616110"/>
    <lineage>
        <taxon>Bacteria</taxon>
        <taxon>Bacillati</taxon>
        <taxon>Actinomycetota</taxon>
        <taxon>Actinomycetes</taxon>
        <taxon>Micrococcales</taxon>
        <taxon>Promicromonosporaceae</taxon>
        <taxon>Promicromonospora</taxon>
    </lineage>
</organism>